<dbReference type="InterPro" id="IPR043472">
    <property type="entry name" value="Macro_dom-like"/>
</dbReference>
<dbReference type="InterPro" id="IPR002589">
    <property type="entry name" value="Macro_dom"/>
</dbReference>
<dbReference type="PANTHER" id="PTHR11106">
    <property type="entry name" value="GANGLIOSIDE INDUCED DIFFERENTIATION ASSOCIATED PROTEIN 2-RELATED"/>
    <property type="match status" value="1"/>
</dbReference>
<dbReference type="Proteomes" id="UP001335720">
    <property type="component" value="Chromosome"/>
</dbReference>
<name>A0AA48I064_9FIRM</name>
<dbReference type="PANTHER" id="PTHR11106:SF27">
    <property type="entry name" value="MACRO DOMAIN-CONTAINING PROTEIN"/>
    <property type="match status" value="1"/>
</dbReference>
<accession>A0AA48I064</accession>
<dbReference type="PROSITE" id="PS51154">
    <property type="entry name" value="MACRO"/>
    <property type="match status" value="1"/>
</dbReference>
<protein>
    <submittedName>
        <fullName evidence="2">Macro domain-containing protein</fullName>
    </submittedName>
</protein>
<proteinExistence type="predicted"/>
<dbReference type="Pfam" id="PF01661">
    <property type="entry name" value="Macro"/>
    <property type="match status" value="1"/>
</dbReference>
<feature type="domain" description="Macro" evidence="1">
    <location>
        <begin position="82"/>
        <end position="294"/>
    </location>
</feature>
<organism evidence="2">
    <name type="scientific">Candidatus Paraimprobicoccus trichonymphae</name>
    <dbReference type="NCBI Taxonomy" id="3033793"/>
    <lineage>
        <taxon>Bacteria</taxon>
        <taxon>Bacillati</taxon>
        <taxon>Bacillota</taxon>
        <taxon>Clostridia</taxon>
        <taxon>Candidatus Paraimprobicoccus</taxon>
    </lineage>
</organism>
<reference evidence="2" key="1">
    <citation type="journal article" date="2023" name="ISME J.">
        <title>Emergence of putative energy parasites within Clostridia revealed by genome analysis of a novel endosymbiotic clade.</title>
        <authorList>
            <person name="Takahashi K."/>
            <person name="Kuwahara H."/>
            <person name="Horikawa Y."/>
            <person name="Izawa K."/>
            <person name="Kato D."/>
            <person name="Inagaki T."/>
            <person name="Yuki M."/>
            <person name="Ohkuma M."/>
            <person name="Hongoh Y."/>
        </authorList>
    </citation>
    <scope>NUCLEOTIDE SEQUENCE</scope>
    <source>
        <strain evidence="2">RsTa-C01</strain>
    </source>
</reference>
<evidence type="ECO:0000259" key="1">
    <source>
        <dbReference type="PROSITE" id="PS51154"/>
    </source>
</evidence>
<gene>
    <name evidence="2" type="ORF">RsTaC01_0803</name>
</gene>
<dbReference type="EMBL" id="AP027925">
    <property type="protein sequence ID" value="BED92899.1"/>
    <property type="molecule type" value="Genomic_DNA"/>
</dbReference>
<dbReference type="KEGG" id="ptrh:RsTaC01_0803"/>
<dbReference type="SUPFAM" id="SSF52949">
    <property type="entry name" value="Macro domain-like"/>
    <property type="match status" value="1"/>
</dbReference>
<evidence type="ECO:0000313" key="2">
    <source>
        <dbReference type="EMBL" id="BED92899.1"/>
    </source>
</evidence>
<sequence length="327" mass="37120">MNLDLVKSYVEFKVEGEKKCFYNSFHTEKGNFFDHKTEKELTALVMLNKFPSIFIPPDLKNSIDMDKVPEFEENVYKNIAKDGSFFTGIFENTRVTVVWGDVLRLKNIFSKVKYKLEAYCVVNSTNSKMEPGCGASGNIYGVGESDNKKKKENQKKLSELNKAEGIHRKIETGWAVSGPVTESHINLGIEEIVHAVAPNMKRPGVKKTKNVDDMKVKMYEVYFRSLLVAKSSKVAFVSMGTGIFGCDIHKTSTVALKAIKDMIKSKIREKEEIILACIGIEDFWCYIHACLHVIDNVTKWSTNVQEIKNINHKVLKLVANFDELKND</sequence>
<dbReference type="Gene3D" id="3.40.220.10">
    <property type="entry name" value="Leucine Aminopeptidase, subunit E, domain 1"/>
    <property type="match status" value="1"/>
</dbReference>
<dbReference type="AlphaFoldDB" id="A0AA48I064"/>